<accession>E6U1G4</accession>
<gene>
    <name evidence="2" type="ordered locus">Bcell_0935</name>
</gene>
<dbReference type="HOGENOM" id="CLU_2986885_0_0_9"/>
<dbReference type="KEGG" id="bco:Bcell_0935"/>
<dbReference type="AlphaFoldDB" id="E6U1G4"/>
<sequence length="57" mass="6857">MKYLLYGTVGVLVIFIGLNSFGFNSFVILMDTIEWSTRYILPWIALYWFIQYVKRKK</sequence>
<protein>
    <submittedName>
        <fullName evidence="2">Uncharacterized protein</fullName>
    </submittedName>
</protein>
<proteinExistence type="predicted"/>
<keyword evidence="3" id="KW-1185">Reference proteome</keyword>
<dbReference type="OrthoDB" id="2637224at2"/>
<dbReference type="EMBL" id="CP002394">
    <property type="protein sequence ID" value="ADU29211.1"/>
    <property type="molecule type" value="Genomic_DNA"/>
</dbReference>
<dbReference type="STRING" id="649639.Bcell_0935"/>
<evidence type="ECO:0000313" key="2">
    <source>
        <dbReference type="EMBL" id="ADU29211.1"/>
    </source>
</evidence>
<keyword evidence="1" id="KW-0472">Membrane</keyword>
<keyword evidence="1" id="KW-0812">Transmembrane</keyword>
<reference evidence="2" key="1">
    <citation type="submission" date="2010-12" db="EMBL/GenBank/DDBJ databases">
        <title>Complete sequence of Bacillus cellulosilyticus DSM 2522.</title>
        <authorList>
            <consortium name="US DOE Joint Genome Institute"/>
            <person name="Lucas S."/>
            <person name="Copeland A."/>
            <person name="Lapidus A."/>
            <person name="Cheng J.-F."/>
            <person name="Bruce D."/>
            <person name="Goodwin L."/>
            <person name="Pitluck S."/>
            <person name="Chertkov O."/>
            <person name="Detter J.C."/>
            <person name="Han C."/>
            <person name="Tapia R."/>
            <person name="Land M."/>
            <person name="Hauser L."/>
            <person name="Jeffries C."/>
            <person name="Kyrpides N."/>
            <person name="Ivanova N."/>
            <person name="Mikhailova N."/>
            <person name="Brumm P."/>
            <person name="Mead D."/>
            <person name="Woyke T."/>
        </authorList>
    </citation>
    <scope>NUCLEOTIDE SEQUENCE [LARGE SCALE GENOMIC DNA]</scope>
    <source>
        <strain evidence="2">DSM 2522</strain>
    </source>
</reference>
<feature type="transmembrane region" description="Helical" evidence="1">
    <location>
        <begin position="7"/>
        <end position="29"/>
    </location>
</feature>
<dbReference type="RefSeq" id="WP_013487552.1">
    <property type="nucleotide sequence ID" value="NC_014829.1"/>
</dbReference>
<evidence type="ECO:0000313" key="3">
    <source>
        <dbReference type="Proteomes" id="UP000001401"/>
    </source>
</evidence>
<organism evidence="2 3">
    <name type="scientific">Evansella cellulosilytica (strain ATCC 21833 / DSM 2522 / FERM P-1141 / JCM 9156 / N-4)</name>
    <name type="common">Bacillus cellulosilyticus</name>
    <dbReference type="NCBI Taxonomy" id="649639"/>
    <lineage>
        <taxon>Bacteria</taxon>
        <taxon>Bacillati</taxon>
        <taxon>Bacillota</taxon>
        <taxon>Bacilli</taxon>
        <taxon>Bacillales</taxon>
        <taxon>Bacillaceae</taxon>
        <taxon>Evansella</taxon>
    </lineage>
</organism>
<keyword evidence="1" id="KW-1133">Transmembrane helix</keyword>
<evidence type="ECO:0000256" key="1">
    <source>
        <dbReference type="SAM" id="Phobius"/>
    </source>
</evidence>
<name>E6U1G4_EVAC2</name>
<dbReference type="Proteomes" id="UP000001401">
    <property type="component" value="Chromosome"/>
</dbReference>
<feature type="transmembrane region" description="Helical" evidence="1">
    <location>
        <begin position="35"/>
        <end position="53"/>
    </location>
</feature>